<protein>
    <submittedName>
        <fullName evidence="1">Uncharacterized protein</fullName>
    </submittedName>
</protein>
<dbReference type="AlphaFoldDB" id="A0AA39TUI9"/>
<gene>
    <name evidence="1" type="ORF">LWI29_021729</name>
</gene>
<reference evidence="1" key="2">
    <citation type="submission" date="2023-06" db="EMBL/GenBank/DDBJ databases">
        <authorList>
            <person name="Swenson N.G."/>
            <person name="Wegrzyn J.L."/>
            <person name="Mcevoy S.L."/>
        </authorList>
    </citation>
    <scope>NUCLEOTIDE SEQUENCE</scope>
    <source>
        <strain evidence="1">NS2018</strain>
        <tissue evidence="1">Leaf</tissue>
    </source>
</reference>
<accession>A0AA39TUI9</accession>
<comment type="caution">
    <text evidence="1">The sequence shown here is derived from an EMBL/GenBank/DDBJ whole genome shotgun (WGS) entry which is preliminary data.</text>
</comment>
<evidence type="ECO:0000313" key="1">
    <source>
        <dbReference type="EMBL" id="KAK0607865.1"/>
    </source>
</evidence>
<dbReference type="Proteomes" id="UP001168877">
    <property type="component" value="Unassembled WGS sequence"/>
</dbReference>
<keyword evidence="2" id="KW-1185">Reference proteome</keyword>
<organism evidence="1 2">
    <name type="scientific">Acer saccharum</name>
    <name type="common">Sugar maple</name>
    <dbReference type="NCBI Taxonomy" id="4024"/>
    <lineage>
        <taxon>Eukaryota</taxon>
        <taxon>Viridiplantae</taxon>
        <taxon>Streptophyta</taxon>
        <taxon>Embryophyta</taxon>
        <taxon>Tracheophyta</taxon>
        <taxon>Spermatophyta</taxon>
        <taxon>Magnoliopsida</taxon>
        <taxon>eudicotyledons</taxon>
        <taxon>Gunneridae</taxon>
        <taxon>Pentapetalae</taxon>
        <taxon>rosids</taxon>
        <taxon>malvids</taxon>
        <taxon>Sapindales</taxon>
        <taxon>Sapindaceae</taxon>
        <taxon>Hippocastanoideae</taxon>
        <taxon>Acereae</taxon>
        <taxon>Acer</taxon>
    </lineage>
</organism>
<sequence>MDENKCKSAENTKMNEFVNFFFKQLEKRVKALEEEHVDIAYQASDDGRLKRFKASKYNWNSLDGWNSSAVVPVSSVDIRSYLSLNLSTGQVSSFSRSGMILESSTTSGLISDVCSTTPIQIVTAIDSLVQMVSTTVGPSQRPPIPYTTHMVRNDCYGSSQIPSSMAGSAQSSGLPTSNL</sequence>
<proteinExistence type="predicted"/>
<evidence type="ECO:0000313" key="2">
    <source>
        <dbReference type="Proteomes" id="UP001168877"/>
    </source>
</evidence>
<dbReference type="EMBL" id="JAUESC010000001">
    <property type="protein sequence ID" value="KAK0607865.1"/>
    <property type="molecule type" value="Genomic_DNA"/>
</dbReference>
<reference evidence="1" key="1">
    <citation type="journal article" date="2022" name="Plant J.">
        <title>Strategies of tolerance reflected in two North American maple genomes.</title>
        <authorList>
            <person name="McEvoy S.L."/>
            <person name="Sezen U.U."/>
            <person name="Trouern-Trend A."/>
            <person name="McMahon S.M."/>
            <person name="Schaberg P.G."/>
            <person name="Yang J."/>
            <person name="Wegrzyn J.L."/>
            <person name="Swenson N.G."/>
        </authorList>
    </citation>
    <scope>NUCLEOTIDE SEQUENCE</scope>
    <source>
        <strain evidence="1">NS2018</strain>
    </source>
</reference>
<name>A0AA39TUI9_ACESA</name>